<evidence type="ECO:0000313" key="1">
    <source>
        <dbReference type="EMBL" id="GMF48749.1"/>
    </source>
</evidence>
<dbReference type="EMBL" id="BSXT01002401">
    <property type="protein sequence ID" value="GMF48749.1"/>
    <property type="molecule type" value="Genomic_DNA"/>
</dbReference>
<reference evidence="1" key="1">
    <citation type="submission" date="2023-04" db="EMBL/GenBank/DDBJ databases">
        <title>Phytophthora fragariaefolia NBRC 109709.</title>
        <authorList>
            <person name="Ichikawa N."/>
            <person name="Sato H."/>
            <person name="Tonouchi N."/>
        </authorList>
    </citation>
    <scope>NUCLEOTIDE SEQUENCE</scope>
    <source>
        <strain evidence="1">NBRC 109709</strain>
    </source>
</reference>
<organism evidence="1 2">
    <name type="scientific">Phytophthora fragariaefolia</name>
    <dbReference type="NCBI Taxonomy" id="1490495"/>
    <lineage>
        <taxon>Eukaryota</taxon>
        <taxon>Sar</taxon>
        <taxon>Stramenopiles</taxon>
        <taxon>Oomycota</taxon>
        <taxon>Peronosporomycetes</taxon>
        <taxon>Peronosporales</taxon>
        <taxon>Peronosporaceae</taxon>
        <taxon>Phytophthora</taxon>
    </lineage>
</organism>
<name>A0A9W6XWN6_9STRA</name>
<gene>
    <name evidence="1" type="ORF">Pfra01_001897700</name>
</gene>
<evidence type="ECO:0000313" key="2">
    <source>
        <dbReference type="Proteomes" id="UP001165121"/>
    </source>
</evidence>
<protein>
    <submittedName>
        <fullName evidence="1">Unnamed protein product</fullName>
    </submittedName>
</protein>
<keyword evidence="2" id="KW-1185">Reference proteome</keyword>
<dbReference type="Proteomes" id="UP001165121">
    <property type="component" value="Unassembled WGS sequence"/>
</dbReference>
<accession>A0A9W6XWN6</accession>
<sequence>MQAAVYETADEISRQYPKAPIAGFRYFCQYETLYKLKPPQQADGAFIFVFIIASPVSIPQLQLRELKQHIQSLNVQR</sequence>
<comment type="caution">
    <text evidence="1">The sequence shown here is derived from an EMBL/GenBank/DDBJ whole genome shotgun (WGS) entry which is preliminary data.</text>
</comment>
<dbReference type="AlphaFoldDB" id="A0A9W6XWN6"/>
<proteinExistence type="predicted"/>